<proteinExistence type="predicted"/>
<name>A0A9P1JMN9_9PROT</name>
<reference evidence="1 2" key="1">
    <citation type="journal article" date="2011" name="PLoS Genet.">
        <title>Azospirillum genomes reveal transition of bacteria from aquatic to terrestrial environments.</title>
        <authorList>
            <person name="Wisniewski-Dye F."/>
            <person name="Borziak K."/>
            <person name="Khalsa-Moyers G."/>
            <person name="Alexandre G."/>
            <person name="Sukharnikov L.O."/>
            <person name="Wuichet K."/>
            <person name="Hurst G.B."/>
            <person name="McDonald W.H."/>
            <person name="Robertson J.S."/>
            <person name="Barbe V."/>
            <person name="Calteau A."/>
            <person name="Rouy Z."/>
            <person name="Mangenot S."/>
            <person name="Prigent-Combaret C."/>
            <person name="Normand P."/>
            <person name="Boyer M."/>
            <person name="Siguier P."/>
            <person name="Dessaux Y."/>
            <person name="Elmerich C."/>
            <person name="Condemine G."/>
            <person name="Krishnen G."/>
            <person name="Kennedy I."/>
            <person name="Paterson A.H."/>
            <person name="Gonzalez V."/>
            <person name="Mavingui P."/>
            <person name="Zhulin I.B."/>
        </authorList>
    </citation>
    <scope>NUCLEOTIDE SEQUENCE [LARGE SCALE GENOMIC DNA]</scope>
    <source>
        <strain evidence="1 2">Sp245</strain>
    </source>
</reference>
<keyword evidence="2" id="KW-1185">Reference proteome</keyword>
<accession>A0A9P1JMN9</accession>
<dbReference type="EMBL" id="HE577327">
    <property type="protein sequence ID" value="CCC96299.1"/>
    <property type="molecule type" value="Genomic_DNA"/>
</dbReference>
<sequence length="45" mass="5168">MPSWHCRAFPNPYFEGGRETAPTLLGMKRKVFCPGIVTRRCVFIP</sequence>
<gene>
    <name evidence="1" type="ORF">AZOBR_10086</name>
</gene>
<organism evidence="1 2">
    <name type="scientific">Azospirillum baldaniorum</name>
    <dbReference type="NCBI Taxonomy" id="1064539"/>
    <lineage>
        <taxon>Bacteria</taxon>
        <taxon>Pseudomonadati</taxon>
        <taxon>Pseudomonadota</taxon>
        <taxon>Alphaproteobacteria</taxon>
        <taxon>Rhodospirillales</taxon>
        <taxon>Azospirillaceae</taxon>
        <taxon>Azospirillum</taxon>
    </lineage>
</organism>
<evidence type="ECO:0000313" key="1">
    <source>
        <dbReference type="EMBL" id="CCC96299.1"/>
    </source>
</evidence>
<evidence type="ECO:0000313" key="2">
    <source>
        <dbReference type="Proteomes" id="UP000007319"/>
    </source>
</evidence>
<dbReference type="AlphaFoldDB" id="A0A9P1JMN9"/>
<dbReference type="KEGG" id="abs:AZOBR_10086"/>
<protein>
    <submittedName>
        <fullName evidence="1">Uncharacterized protein</fullName>
    </submittedName>
</protein>
<dbReference type="Proteomes" id="UP000007319">
    <property type="component" value="Chromosome"/>
</dbReference>